<dbReference type="Gene3D" id="3.30.70.270">
    <property type="match status" value="1"/>
</dbReference>
<dbReference type="InterPro" id="IPR000160">
    <property type="entry name" value="GGDEF_dom"/>
</dbReference>
<dbReference type="SUPFAM" id="SSF55073">
    <property type="entry name" value="Nucleotide cyclase"/>
    <property type="match status" value="1"/>
</dbReference>
<dbReference type="GO" id="GO:0005886">
    <property type="term" value="C:plasma membrane"/>
    <property type="evidence" value="ECO:0007669"/>
    <property type="project" value="TreeGrafter"/>
</dbReference>
<evidence type="ECO:0000313" key="4">
    <source>
        <dbReference type="EMBL" id="MXQ14763.1"/>
    </source>
</evidence>
<dbReference type="OrthoDB" id="9812260at2"/>
<dbReference type="EC" id="2.7.7.65" evidence="1"/>
<dbReference type="GO" id="GO:1902201">
    <property type="term" value="P:negative regulation of bacterial-type flagellum-dependent cell motility"/>
    <property type="evidence" value="ECO:0007669"/>
    <property type="project" value="TreeGrafter"/>
</dbReference>
<dbReference type="AlphaFoldDB" id="A0A7X3SRV9"/>
<gene>
    <name evidence="4" type="ORF">GR328_25600</name>
</gene>
<dbReference type="PROSITE" id="PS50887">
    <property type="entry name" value="GGDEF"/>
    <property type="match status" value="1"/>
</dbReference>
<dbReference type="GO" id="GO:0043709">
    <property type="term" value="P:cell adhesion involved in single-species biofilm formation"/>
    <property type="evidence" value="ECO:0007669"/>
    <property type="project" value="TreeGrafter"/>
</dbReference>
<dbReference type="Proteomes" id="UP000436483">
    <property type="component" value="Unassembled WGS sequence"/>
</dbReference>
<comment type="catalytic activity">
    <reaction evidence="2">
        <text>2 GTP = 3',3'-c-di-GMP + 2 diphosphate</text>
        <dbReference type="Rhea" id="RHEA:24898"/>
        <dbReference type="ChEBI" id="CHEBI:33019"/>
        <dbReference type="ChEBI" id="CHEBI:37565"/>
        <dbReference type="ChEBI" id="CHEBI:58805"/>
        <dbReference type="EC" id="2.7.7.65"/>
    </reaction>
</comment>
<organism evidence="4 5">
    <name type="scientific">Microvirga makkahensis</name>
    <dbReference type="NCBI Taxonomy" id="1128670"/>
    <lineage>
        <taxon>Bacteria</taxon>
        <taxon>Pseudomonadati</taxon>
        <taxon>Pseudomonadota</taxon>
        <taxon>Alphaproteobacteria</taxon>
        <taxon>Hyphomicrobiales</taxon>
        <taxon>Methylobacteriaceae</taxon>
        <taxon>Microvirga</taxon>
    </lineage>
</organism>
<dbReference type="FunFam" id="3.30.70.270:FF:000001">
    <property type="entry name" value="Diguanylate cyclase domain protein"/>
    <property type="match status" value="1"/>
</dbReference>
<dbReference type="PANTHER" id="PTHR45138:SF9">
    <property type="entry name" value="DIGUANYLATE CYCLASE DGCM-RELATED"/>
    <property type="match status" value="1"/>
</dbReference>
<dbReference type="InterPro" id="IPR029787">
    <property type="entry name" value="Nucleotide_cyclase"/>
</dbReference>
<evidence type="ECO:0000256" key="1">
    <source>
        <dbReference type="ARBA" id="ARBA00012528"/>
    </source>
</evidence>
<dbReference type="NCBIfam" id="TIGR00254">
    <property type="entry name" value="GGDEF"/>
    <property type="match status" value="1"/>
</dbReference>
<dbReference type="Gene3D" id="3.30.450.20">
    <property type="entry name" value="PAS domain"/>
    <property type="match status" value="2"/>
</dbReference>
<dbReference type="CDD" id="cd12915">
    <property type="entry name" value="PDC2_DGC_like"/>
    <property type="match status" value="1"/>
</dbReference>
<dbReference type="RefSeq" id="WP_160888474.1">
    <property type="nucleotide sequence ID" value="NZ_WURB01000046.1"/>
</dbReference>
<dbReference type="InterPro" id="IPR050469">
    <property type="entry name" value="Diguanylate_Cyclase"/>
</dbReference>
<dbReference type="InterPro" id="IPR054327">
    <property type="entry name" value="His-kinase-like_sensor"/>
</dbReference>
<keyword evidence="5" id="KW-1185">Reference proteome</keyword>
<dbReference type="PANTHER" id="PTHR45138">
    <property type="entry name" value="REGULATORY COMPONENTS OF SENSORY TRANSDUCTION SYSTEM"/>
    <property type="match status" value="1"/>
</dbReference>
<accession>A0A7X3SRV9</accession>
<dbReference type="Pfam" id="PF22588">
    <property type="entry name" value="dCache_1_like"/>
    <property type="match status" value="1"/>
</dbReference>
<evidence type="ECO:0000313" key="5">
    <source>
        <dbReference type="Proteomes" id="UP000436483"/>
    </source>
</evidence>
<name>A0A7X3SRV9_9HYPH</name>
<dbReference type="CDD" id="cd01949">
    <property type="entry name" value="GGDEF"/>
    <property type="match status" value="1"/>
</dbReference>
<dbReference type="EMBL" id="WURB01000046">
    <property type="protein sequence ID" value="MXQ14763.1"/>
    <property type="molecule type" value="Genomic_DNA"/>
</dbReference>
<dbReference type="GO" id="GO:0052621">
    <property type="term" value="F:diguanylate cyclase activity"/>
    <property type="evidence" value="ECO:0007669"/>
    <property type="project" value="UniProtKB-EC"/>
</dbReference>
<protein>
    <recommendedName>
        <fullName evidence="1">diguanylate cyclase</fullName>
        <ecNumber evidence="1">2.7.7.65</ecNumber>
    </recommendedName>
</protein>
<dbReference type="Pfam" id="PF00990">
    <property type="entry name" value="GGDEF"/>
    <property type="match status" value="1"/>
</dbReference>
<evidence type="ECO:0000256" key="2">
    <source>
        <dbReference type="ARBA" id="ARBA00034247"/>
    </source>
</evidence>
<comment type="caution">
    <text evidence="4">The sequence shown here is derived from an EMBL/GenBank/DDBJ whole genome shotgun (WGS) entry which is preliminary data.</text>
</comment>
<reference evidence="4 5" key="1">
    <citation type="submission" date="2019-12" db="EMBL/GenBank/DDBJ databases">
        <authorList>
            <person name="Yuan C.-G."/>
        </authorList>
    </citation>
    <scope>NUCLEOTIDE SEQUENCE [LARGE SCALE GENOMIC DNA]</scope>
    <source>
        <strain evidence="4 5">KCTC 23863</strain>
    </source>
</reference>
<proteinExistence type="predicted"/>
<evidence type="ECO:0000259" key="3">
    <source>
        <dbReference type="PROSITE" id="PS50887"/>
    </source>
</evidence>
<dbReference type="InterPro" id="IPR043128">
    <property type="entry name" value="Rev_trsase/Diguanyl_cyclase"/>
</dbReference>
<dbReference type="CDD" id="cd12914">
    <property type="entry name" value="PDC1_DGC_like"/>
    <property type="match status" value="1"/>
</dbReference>
<reference evidence="4 5" key="2">
    <citation type="submission" date="2020-01" db="EMBL/GenBank/DDBJ databases">
        <title>Microvirga sp. nov., an arsenate reduction bacterium isolated from Tibet hotspring sediments.</title>
        <authorList>
            <person name="Xian W.-D."/>
            <person name="Li W.-J."/>
        </authorList>
    </citation>
    <scope>NUCLEOTIDE SEQUENCE [LARGE SCALE GENOMIC DNA]</scope>
    <source>
        <strain evidence="4 5">KCTC 23863</strain>
    </source>
</reference>
<sequence>MLSPPRKAYSSSRGLKIFVAVICLAIVGLEGWRDWTERERECLRIAGEMQNLAKSLAQHAEDTFNLADVILVDVVDRLEYRGTSPHEMAAMAEFFSERIQTLQALKTLTVYGEDGSLLGSSLPGHSRVNVKDTAFFRHHAASPDRKWFFGPIIPDPLGSDWVLTMSRRIEKRDGSFGGIVQVSIPPRYFANFFGRIDLGSHGAVVMFSTTDGRILSRYPYFERALGIRTSTSEWLAGTPSGSRSYVSPIDGVSRLAGYQRNHVYPIVVVSAVSQQEALRNWTLEFQIRSLRVAILVGIIGLLGWRLARELLRREQAEAELAVLAATDGLTGLANRRTFDRQLEIEWLRAARDGTPLSLLLIDVDQFKSYNDLYGHQQGDECLRRVASVIAEGAGRPGDFVARYGGEEIVVLLPDTDGEGAAQVAEMIRAGVQALTLRHEANPPSHTLTISIGSVTQSPAAKGSHTRPSSLIDMADKALYRAKQDGRNRVSVASAA</sequence>
<feature type="domain" description="GGDEF" evidence="3">
    <location>
        <begin position="354"/>
        <end position="494"/>
    </location>
</feature>
<dbReference type="SMART" id="SM00267">
    <property type="entry name" value="GGDEF"/>
    <property type="match status" value="1"/>
</dbReference>